<dbReference type="AlphaFoldDB" id="A0AB38D0R6"/>
<gene>
    <name evidence="1" type="ORF">SAMEA2070301_03123</name>
</gene>
<proteinExistence type="predicted"/>
<reference evidence="1 2" key="1">
    <citation type="submission" date="2016-11" db="EMBL/GenBank/DDBJ databases">
        <authorList>
            <consortium name="Pathogen Informatics"/>
        </authorList>
    </citation>
    <scope>NUCLEOTIDE SEQUENCE [LARGE SCALE GENOMIC DNA]</scope>
    <source>
        <strain evidence="1 2">104</strain>
    </source>
</reference>
<dbReference type="Proteomes" id="UP000185210">
    <property type="component" value="Unassembled WGS sequence"/>
</dbReference>
<sequence>MLFTPDGGRRVAYSRCSTLAKDLDKPGDGLFAWHQANAMFGLAQNPQLLNRVKAIIAKGGSWDSSKGEIKEVISQAETIGGAMNKSSRGTSIHDFTGVLEEGNLDWSLVDEDMKPILDGYHEFIASLPGMNFLAREVFLQANDRIELPDGRIATLRAAGSADRIVEWDGTRYMVDIKTGKDDQYRMGVCAQLALYVLGKLYQDSAVHQDIPWADFWPNADGTAEFADHECDTETALMFHCPQTPDSRGRWKWGIYEVPLARGRDIVRGGQWARKLRVVPELKRVA</sequence>
<comment type="caution">
    <text evidence="1">The sequence shown here is derived from an EMBL/GenBank/DDBJ whole genome shotgun (WGS) entry which is preliminary data.</text>
</comment>
<organism evidence="1 2">
    <name type="scientific">Mycobacteroides abscessus subsp. abscessus</name>
    <dbReference type="NCBI Taxonomy" id="1185650"/>
    <lineage>
        <taxon>Bacteria</taxon>
        <taxon>Bacillati</taxon>
        <taxon>Actinomycetota</taxon>
        <taxon>Actinomycetes</taxon>
        <taxon>Mycobacteriales</taxon>
        <taxon>Mycobacteriaceae</taxon>
        <taxon>Mycobacteroides</taxon>
        <taxon>Mycobacteroides abscessus</taxon>
    </lineage>
</organism>
<evidence type="ECO:0000313" key="2">
    <source>
        <dbReference type="Proteomes" id="UP000185210"/>
    </source>
</evidence>
<evidence type="ECO:0008006" key="3">
    <source>
        <dbReference type="Google" id="ProtNLM"/>
    </source>
</evidence>
<name>A0AB38D0R6_9MYCO</name>
<protein>
    <recommendedName>
        <fullName evidence="3">PD-(D/E)XK endonuclease-like domain-containing protein</fullName>
    </recommendedName>
</protein>
<evidence type="ECO:0000313" key="1">
    <source>
        <dbReference type="EMBL" id="SIB17965.1"/>
    </source>
</evidence>
<dbReference type="RefSeq" id="WP_079608614.1">
    <property type="nucleotide sequence ID" value="NZ_FSFF01000001.1"/>
</dbReference>
<dbReference type="EMBL" id="FSHM01000004">
    <property type="protein sequence ID" value="SIB17965.1"/>
    <property type="molecule type" value="Genomic_DNA"/>
</dbReference>
<accession>A0AB38D0R6</accession>